<dbReference type="InterPro" id="IPR005218">
    <property type="entry name" value="Diacylglycerol/lipid_kinase"/>
</dbReference>
<reference evidence="14 15" key="1">
    <citation type="submission" date="2019-03" db="EMBL/GenBank/DDBJ databases">
        <title>Whole genome sequence of a novel Rubrobacter taiwanensis strain, isolated from Yellowstone National Park.</title>
        <authorList>
            <person name="Freed S."/>
            <person name="Ramaley R.F."/>
            <person name="Kyndt J.A."/>
        </authorList>
    </citation>
    <scope>NUCLEOTIDE SEQUENCE [LARGE SCALE GENOMIC DNA]</scope>
    <source>
        <strain evidence="14 15">Yellowstone</strain>
    </source>
</reference>
<keyword evidence="8" id="KW-0067">ATP-binding</keyword>
<dbReference type="InterPro" id="IPR001206">
    <property type="entry name" value="Diacylglycerol_kinase_cat_dom"/>
</dbReference>
<comment type="caution">
    <text evidence="14">The sequence shown here is derived from an EMBL/GenBank/DDBJ whole genome shotgun (WGS) entry which is preliminary data.</text>
</comment>
<evidence type="ECO:0000256" key="6">
    <source>
        <dbReference type="ARBA" id="ARBA00022741"/>
    </source>
</evidence>
<dbReference type="SMART" id="SM00046">
    <property type="entry name" value="DAGKc"/>
    <property type="match status" value="1"/>
</dbReference>
<protein>
    <submittedName>
        <fullName evidence="14">Diacylglycerol kinase family lipid kinase</fullName>
    </submittedName>
</protein>
<keyword evidence="5" id="KW-0479">Metal-binding</keyword>
<feature type="domain" description="DAGKc" evidence="13">
    <location>
        <begin position="2"/>
        <end position="129"/>
    </location>
</feature>
<keyword evidence="12" id="KW-1208">Phospholipid metabolism</keyword>
<dbReference type="InterPro" id="IPR050187">
    <property type="entry name" value="Lipid_Phosphate_FormReg"/>
</dbReference>
<evidence type="ECO:0000256" key="9">
    <source>
        <dbReference type="ARBA" id="ARBA00022842"/>
    </source>
</evidence>
<dbReference type="OrthoDB" id="142078at2"/>
<evidence type="ECO:0000256" key="5">
    <source>
        <dbReference type="ARBA" id="ARBA00022723"/>
    </source>
</evidence>
<keyword evidence="3" id="KW-0444">Lipid biosynthesis</keyword>
<dbReference type="Gene3D" id="2.60.200.40">
    <property type="match status" value="1"/>
</dbReference>
<evidence type="ECO:0000256" key="8">
    <source>
        <dbReference type="ARBA" id="ARBA00022840"/>
    </source>
</evidence>
<evidence type="ECO:0000313" key="15">
    <source>
        <dbReference type="Proteomes" id="UP000295244"/>
    </source>
</evidence>
<dbReference type="SUPFAM" id="SSF111331">
    <property type="entry name" value="NAD kinase/diacylglycerol kinase-like"/>
    <property type="match status" value="1"/>
</dbReference>
<evidence type="ECO:0000256" key="4">
    <source>
        <dbReference type="ARBA" id="ARBA00022679"/>
    </source>
</evidence>
<dbReference type="GO" id="GO:0008654">
    <property type="term" value="P:phospholipid biosynthetic process"/>
    <property type="evidence" value="ECO:0007669"/>
    <property type="project" value="UniProtKB-KW"/>
</dbReference>
<keyword evidence="4" id="KW-0808">Transferase</keyword>
<evidence type="ECO:0000259" key="13">
    <source>
        <dbReference type="PROSITE" id="PS50146"/>
    </source>
</evidence>
<evidence type="ECO:0000256" key="12">
    <source>
        <dbReference type="ARBA" id="ARBA00023264"/>
    </source>
</evidence>
<keyword evidence="7 14" id="KW-0418">Kinase</keyword>
<dbReference type="AlphaFoldDB" id="A0A4R1BFX4"/>
<keyword evidence="6" id="KW-0547">Nucleotide-binding</keyword>
<comment type="similarity">
    <text evidence="2">Belongs to the diacylglycerol/lipid kinase family.</text>
</comment>
<dbReference type="GO" id="GO:0016301">
    <property type="term" value="F:kinase activity"/>
    <property type="evidence" value="ECO:0007669"/>
    <property type="project" value="UniProtKB-KW"/>
</dbReference>
<keyword evidence="10" id="KW-0443">Lipid metabolism</keyword>
<dbReference type="Gene3D" id="3.40.50.10330">
    <property type="entry name" value="Probable inorganic polyphosphate/atp-NAD kinase, domain 1"/>
    <property type="match status" value="1"/>
</dbReference>
<sequence>MAVVPEVRVICNPASRGGSCNPGILRPLLEEFGPEWVVTGRPGDAAAAAREWEEGLLVVAGGDGTVNEAVNGLGMAGFPEGVTLAIIPAGTGNDLAQTLAIPPDPEEAVEILRKGRLRRLDAARIRLRSGGERFFVNVANGGAGARISEAVDKELKSRWGRLAYLRAALEVAQEFEPRELHLVLDGERRDLRAINVAVGNCRYAGGGWPAAPRANPEDGLLDLVVIEDVGLHELLELGPLALARTDYLEAEGVFFTRARDVLIEASPPDLEFTADGEPLSGEPAEFAVFHRALGVVVGLEYTPDVLP</sequence>
<dbReference type="InterPro" id="IPR016064">
    <property type="entry name" value="NAD/diacylglycerol_kinase_sf"/>
</dbReference>
<evidence type="ECO:0000256" key="10">
    <source>
        <dbReference type="ARBA" id="ARBA00023098"/>
    </source>
</evidence>
<dbReference type="GO" id="GO:0005524">
    <property type="term" value="F:ATP binding"/>
    <property type="evidence" value="ECO:0007669"/>
    <property type="project" value="UniProtKB-KW"/>
</dbReference>
<name>A0A4R1BFX4_9ACTN</name>
<dbReference type="PROSITE" id="PS50146">
    <property type="entry name" value="DAGK"/>
    <property type="match status" value="1"/>
</dbReference>
<evidence type="ECO:0000256" key="7">
    <source>
        <dbReference type="ARBA" id="ARBA00022777"/>
    </source>
</evidence>
<dbReference type="NCBIfam" id="TIGR00147">
    <property type="entry name" value="YegS/Rv2252/BmrU family lipid kinase"/>
    <property type="match status" value="1"/>
</dbReference>
<evidence type="ECO:0000256" key="11">
    <source>
        <dbReference type="ARBA" id="ARBA00023209"/>
    </source>
</evidence>
<comment type="cofactor">
    <cofactor evidence="1">
        <name>Mg(2+)</name>
        <dbReference type="ChEBI" id="CHEBI:18420"/>
    </cofactor>
</comment>
<keyword evidence="9" id="KW-0460">Magnesium</keyword>
<dbReference type="GO" id="GO:0046872">
    <property type="term" value="F:metal ion binding"/>
    <property type="evidence" value="ECO:0007669"/>
    <property type="project" value="UniProtKB-KW"/>
</dbReference>
<dbReference type="Proteomes" id="UP000295244">
    <property type="component" value="Unassembled WGS sequence"/>
</dbReference>
<evidence type="ECO:0000256" key="1">
    <source>
        <dbReference type="ARBA" id="ARBA00001946"/>
    </source>
</evidence>
<proteinExistence type="inferred from homology"/>
<accession>A0A4R1BFX4</accession>
<evidence type="ECO:0000256" key="2">
    <source>
        <dbReference type="ARBA" id="ARBA00005983"/>
    </source>
</evidence>
<dbReference type="GO" id="GO:0005886">
    <property type="term" value="C:plasma membrane"/>
    <property type="evidence" value="ECO:0007669"/>
    <property type="project" value="TreeGrafter"/>
</dbReference>
<keyword evidence="11" id="KW-0594">Phospholipid biosynthesis</keyword>
<gene>
    <name evidence="14" type="ORF">E0L93_11305</name>
</gene>
<dbReference type="InterPro" id="IPR045540">
    <property type="entry name" value="YegS/DAGK_C"/>
</dbReference>
<keyword evidence="15" id="KW-1185">Reference proteome</keyword>
<dbReference type="InterPro" id="IPR017438">
    <property type="entry name" value="ATP-NAD_kinase_N"/>
</dbReference>
<dbReference type="EMBL" id="SKBU01000019">
    <property type="protein sequence ID" value="TCJ16063.1"/>
    <property type="molecule type" value="Genomic_DNA"/>
</dbReference>
<dbReference type="PANTHER" id="PTHR12358:SF106">
    <property type="entry name" value="LIPID KINASE YEGS"/>
    <property type="match status" value="1"/>
</dbReference>
<organism evidence="14 15">
    <name type="scientific">Rubrobacter taiwanensis</name>
    <dbReference type="NCBI Taxonomy" id="185139"/>
    <lineage>
        <taxon>Bacteria</taxon>
        <taxon>Bacillati</taxon>
        <taxon>Actinomycetota</taxon>
        <taxon>Rubrobacteria</taxon>
        <taxon>Rubrobacterales</taxon>
        <taxon>Rubrobacteraceae</taxon>
        <taxon>Rubrobacter</taxon>
    </lineage>
</organism>
<evidence type="ECO:0000313" key="14">
    <source>
        <dbReference type="EMBL" id="TCJ16063.1"/>
    </source>
</evidence>
<dbReference type="Pfam" id="PF00781">
    <property type="entry name" value="DAGK_cat"/>
    <property type="match status" value="1"/>
</dbReference>
<dbReference type="Pfam" id="PF19279">
    <property type="entry name" value="YegS_C"/>
    <property type="match status" value="1"/>
</dbReference>
<dbReference type="RefSeq" id="WP_132691978.1">
    <property type="nucleotide sequence ID" value="NZ_SKBU01000019.1"/>
</dbReference>
<dbReference type="PANTHER" id="PTHR12358">
    <property type="entry name" value="SPHINGOSINE KINASE"/>
    <property type="match status" value="1"/>
</dbReference>
<evidence type="ECO:0000256" key="3">
    <source>
        <dbReference type="ARBA" id="ARBA00022516"/>
    </source>
</evidence>